<dbReference type="SMART" id="SM00355">
    <property type="entry name" value="ZnF_C2H2"/>
    <property type="match status" value="3"/>
</dbReference>
<comment type="caution">
    <text evidence="12">The sequence shown here is derived from an EMBL/GenBank/DDBJ whole genome shotgun (WGS) entry which is preliminary data.</text>
</comment>
<feature type="domain" description="C2H2-type" evidence="11">
    <location>
        <begin position="155"/>
        <end position="184"/>
    </location>
</feature>
<feature type="non-terminal residue" evidence="12">
    <location>
        <position position="1"/>
    </location>
</feature>
<keyword evidence="3" id="KW-0479">Metal-binding</keyword>
<evidence type="ECO:0000256" key="7">
    <source>
        <dbReference type="ARBA" id="ARBA00023242"/>
    </source>
</evidence>
<evidence type="ECO:0000313" key="13">
    <source>
        <dbReference type="Proteomes" id="UP000779574"/>
    </source>
</evidence>
<evidence type="ECO:0000256" key="6">
    <source>
        <dbReference type="ARBA" id="ARBA00022833"/>
    </source>
</evidence>
<dbReference type="EMBL" id="JAHFXF010001494">
    <property type="protein sequence ID" value="KAG9666585.1"/>
    <property type="molecule type" value="Genomic_DNA"/>
</dbReference>
<dbReference type="InterPro" id="IPR050806">
    <property type="entry name" value="pacC/RIM101"/>
</dbReference>
<evidence type="ECO:0000256" key="9">
    <source>
        <dbReference type="PROSITE-ProRule" id="PRU00042"/>
    </source>
</evidence>
<organism evidence="12 13">
    <name type="scientific">Aureobasidium melanogenum</name>
    <name type="common">Aureobasidium pullulans var. melanogenum</name>
    <dbReference type="NCBI Taxonomy" id="46634"/>
    <lineage>
        <taxon>Eukaryota</taxon>
        <taxon>Fungi</taxon>
        <taxon>Dikarya</taxon>
        <taxon>Ascomycota</taxon>
        <taxon>Pezizomycotina</taxon>
        <taxon>Dothideomycetes</taxon>
        <taxon>Dothideomycetidae</taxon>
        <taxon>Dothideales</taxon>
        <taxon>Saccotheciaceae</taxon>
        <taxon>Aureobasidium</taxon>
    </lineage>
</organism>
<evidence type="ECO:0000256" key="3">
    <source>
        <dbReference type="ARBA" id="ARBA00022723"/>
    </source>
</evidence>
<evidence type="ECO:0000256" key="8">
    <source>
        <dbReference type="ARBA" id="ARBA00038089"/>
    </source>
</evidence>
<evidence type="ECO:0000256" key="5">
    <source>
        <dbReference type="ARBA" id="ARBA00022771"/>
    </source>
</evidence>
<evidence type="ECO:0000256" key="10">
    <source>
        <dbReference type="SAM" id="MobiDB-lite"/>
    </source>
</evidence>
<feature type="domain" description="C2H2-type" evidence="11">
    <location>
        <begin position="221"/>
        <end position="244"/>
    </location>
</feature>
<dbReference type="PROSITE" id="PS50157">
    <property type="entry name" value="ZINC_FINGER_C2H2_2"/>
    <property type="match status" value="2"/>
</dbReference>
<evidence type="ECO:0000256" key="1">
    <source>
        <dbReference type="ARBA" id="ARBA00004123"/>
    </source>
</evidence>
<dbReference type="GO" id="GO:0008270">
    <property type="term" value="F:zinc ion binding"/>
    <property type="evidence" value="ECO:0007669"/>
    <property type="project" value="UniProtKB-KW"/>
</dbReference>
<comment type="similarity">
    <text evidence="8">Belongs to the pacC/RIM101 family.</text>
</comment>
<dbReference type="Gene3D" id="3.30.160.60">
    <property type="entry name" value="Classic Zinc Finger"/>
    <property type="match status" value="2"/>
</dbReference>
<keyword evidence="5 9" id="KW-0863">Zinc-finger</keyword>
<feature type="compositionally biased region" description="Acidic residues" evidence="10">
    <location>
        <begin position="258"/>
        <end position="268"/>
    </location>
</feature>
<dbReference type="InterPro" id="IPR036236">
    <property type="entry name" value="Znf_C2H2_sf"/>
</dbReference>
<reference evidence="12" key="1">
    <citation type="journal article" date="2021" name="J Fungi (Basel)">
        <title>Virulence traits and population genomics of the black yeast Aureobasidium melanogenum.</title>
        <authorList>
            <person name="Cernosa A."/>
            <person name="Sun X."/>
            <person name="Gostincar C."/>
            <person name="Fang C."/>
            <person name="Gunde-Cimerman N."/>
            <person name="Song Z."/>
        </authorList>
    </citation>
    <scope>NUCLEOTIDE SEQUENCE</scope>
    <source>
        <strain evidence="12">EXF-9911</strain>
    </source>
</reference>
<keyword evidence="2" id="KW-0678">Repressor</keyword>
<dbReference type="AlphaFoldDB" id="A0A9P8DZN0"/>
<evidence type="ECO:0000256" key="2">
    <source>
        <dbReference type="ARBA" id="ARBA00022491"/>
    </source>
</evidence>
<sequence>MMSSPRELGFLFHIKRPNVNPEPDFFTHNQKPRETMADDTKIWLLLPLVPGLLNAYDTTNFVDFAVQHGYEPGDTPAIEKAYLEICEDIVFHYEKHMIMSVYEGYDEVDFERVAAMTGIQDANEAETAVKSALYNGLNTTEIKDAVLKLQLENSEVCQWSGCSKPFLTPGDLFEHLKDHIGSKHTHNLISRCRWIGCTFTADLRGEYIRHMYKHVQNMRDEKCPYCDKTYIRKQHLAVHIKTKHQPAAITQGGAADSAGEEAEDESVG</sequence>
<dbReference type="Proteomes" id="UP000779574">
    <property type="component" value="Unassembled WGS sequence"/>
</dbReference>
<dbReference type="InterPro" id="IPR013087">
    <property type="entry name" value="Znf_C2H2_type"/>
</dbReference>
<feature type="region of interest" description="Disordered" evidence="10">
    <location>
        <begin position="248"/>
        <end position="268"/>
    </location>
</feature>
<keyword evidence="6" id="KW-0862">Zinc</keyword>
<dbReference type="Pfam" id="PF00096">
    <property type="entry name" value="zf-C2H2"/>
    <property type="match status" value="1"/>
</dbReference>
<accession>A0A9P8DZN0</accession>
<evidence type="ECO:0000259" key="11">
    <source>
        <dbReference type="PROSITE" id="PS50157"/>
    </source>
</evidence>
<dbReference type="PROSITE" id="PS00028">
    <property type="entry name" value="ZINC_FINGER_C2H2_1"/>
    <property type="match status" value="2"/>
</dbReference>
<proteinExistence type="inferred from homology"/>
<protein>
    <recommendedName>
        <fullName evidence="11">C2H2-type domain-containing protein</fullName>
    </recommendedName>
</protein>
<keyword evidence="7" id="KW-0539">Nucleus</keyword>
<keyword evidence="4" id="KW-0677">Repeat</keyword>
<evidence type="ECO:0000313" key="12">
    <source>
        <dbReference type="EMBL" id="KAG9666585.1"/>
    </source>
</evidence>
<dbReference type="OrthoDB" id="338531at2759"/>
<gene>
    <name evidence="12" type="ORF">KCU76_g17950</name>
</gene>
<evidence type="ECO:0000256" key="4">
    <source>
        <dbReference type="ARBA" id="ARBA00022737"/>
    </source>
</evidence>
<dbReference type="GO" id="GO:0005634">
    <property type="term" value="C:nucleus"/>
    <property type="evidence" value="ECO:0007669"/>
    <property type="project" value="UniProtKB-SubCell"/>
</dbReference>
<reference evidence="12" key="2">
    <citation type="submission" date="2021-08" db="EMBL/GenBank/DDBJ databases">
        <authorList>
            <person name="Gostincar C."/>
            <person name="Sun X."/>
            <person name="Song Z."/>
            <person name="Gunde-Cimerman N."/>
        </authorList>
    </citation>
    <scope>NUCLEOTIDE SEQUENCE</scope>
    <source>
        <strain evidence="12">EXF-9911</strain>
    </source>
</reference>
<dbReference type="PANTHER" id="PTHR47257">
    <property type="entry name" value="PH-RESPONSE TRANSCRIPTION FACTOR PACC/RIM101"/>
    <property type="match status" value="1"/>
</dbReference>
<dbReference type="SUPFAM" id="SSF57667">
    <property type="entry name" value="beta-beta-alpha zinc fingers"/>
    <property type="match status" value="1"/>
</dbReference>
<dbReference type="PANTHER" id="PTHR47257:SF1">
    <property type="entry name" value="PH-RESPONSE TRANSCRIPTION FACTOR PACC_RIM101"/>
    <property type="match status" value="1"/>
</dbReference>
<comment type="subcellular location">
    <subcellularLocation>
        <location evidence="1">Nucleus</location>
    </subcellularLocation>
</comment>
<name>A0A9P8DZN0_AURME</name>